<dbReference type="HOGENOM" id="CLU_410080_0_0_1"/>
<dbReference type="EMBL" id="GL732629">
    <property type="protein sequence ID" value="EFX69869.1"/>
    <property type="molecule type" value="Genomic_DNA"/>
</dbReference>
<reference evidence="1 2" key="1">
    <citation type="journal article" date="2011" name="Science">
        <title>The ecoresponsive genome of Daphnia pulex.</title>
        <authorList>
            <person name="Colbourne J.K."/>
            <person name="Pfrender M.E."/>
            <person name="Gilbert D."/>
            <person name="Thomas W.K."/>
            <person name="Tucker A."/>
            <person name="Oakley T.H."/>
            <person name="Tokishita S."/>
            <person name="Aerts A."/>
            <person name="Arnold G.J."/>
            <person name="Basu M.K."/>
            <person name="Bauer D.J."/>
            <person name="Caceres C.E."/>
            <person name="Carmel L."/>
            <person name="Casola C."/>
            <person name="Choi J.H."/>
            <person name="Detter J.C."/>
            <person name="Dong Q."/>
            <person name="Dusheyko S."/>
            <person name="Eads B.D."/>
            <person name="Frohlich T."/>
            <person name="Geiler-Samerotte K.A."/>
            <person name="Gerlach D."/>
            <person name="Hatcher P."/>
            <person name="Jogdeo S."/>
            <person name="Krijgsveld J."/>
            <person name="Kriventseva E.V."/>
            <person name="Kultz D."/>
            <person name="Laforsch C."/>
            <person name="Lindquist E."/>
            <person name="Lopez J."/>
            <person name="Manak J.R."/>
            <person name="Muller J."/>
            <person name="Pangilinan J."/>
            <person name="Patwardhan R.P."/>
            <person name="Pitluck S."/>
            <person name="Pritham E.J."/>
            <person name="Rechtsteiner A."/>
            <person name="Rho M."/>
            <person name="Rogozin I.B."/>
            <person name="Sakarya O."/>
            <person name="Salamov A."/>
            <person name="Schaack S."/>
            <person name="Shapiro H."/>
            <person name="Shiga Y."/>
            <person name="Skalitzky C."/>
            <person name="Smith Z."/>
            <person name="Souvorov A."/>
            <person name="Sung W."/>
            <person name="Tang Z."/>
            <person name="Tsuchiya D."/>
            <person name="Tu H."/>
            <person name="Vos H."/>
            <person name="Wang M."/>
            <person name="Wolf Y.I."/>
            <person name="Yamagata H."/>
            <person name="Yamada T."/>
            <person name="Ye Y."/>
            <person name="Shaw J.R."/>
            <person name="Andrews J."/>
            <person name="Crease T.J."/>
            <person name="Tang H."/>
            <person name="Lucas S.M."/>
            <person name="Robertson H.M."/>
            <person name="Bork P."/>
            <person name="Koonin E.V."/>
            <person name="Zdobnov E.M."/>
            <person name="Grigoriev I.V."/>
            <person name="Lynch M."/>
            <person name="Boore J.L."/>
        </authorList>
    </citation>
    <scope>NUCLEOTIDE SEQUENCE [LARGE SCALE GENOMIC DNA]</scope>
</reference>
<dbReference type="AlphaFoldDB" id="E9HEJ2"/>
<dbReference type="PANTHER" id="PTHR22922:SF19">
    <property type="entry name" value="CAPRIN HOMOLOG"/>
    <property type="match status" value="1"/>
</dbReference>
<dbReference type="GO" id="GO:0005737">
    <property type="term" value="C:cytoplasm"/>
    <property type="evidence" value="ECO:0000318"/>
    <property type="project" value="GO_Central"/>
</dbReference>
<dbReference type="InParanoid" id="E9HEJ2"/>
<proteinExistence type="predicted"/>
<dbReference type="KEGG" id="dpx:DAPPUDRAFT_328712"/>
<dbReference type="OrthoDB" id="7695795at2759"/>
<dbReference type="InterPro" id="IPR028816">
    <property type="entry name" value="Caprin"/>
</dbReference>
<accession>E9HEJ2</accession>
<name>E9HEJ2_DAPPU</name>
<protein>
    <submittedName>
        <fullName evidence="1">Uncharacterized protein</fullName>
    </submittedName>
</protein>
<keyword evidence="2" id="KW-1185">Reference proteome</keyword>
<evidence type="ECO:0000313" key="1">
    <source>
        <dbReference type="EMBL" id="EFX69869.1"/>
    </source>
</evidence>
<organism evidence="1 2">
    <name type="scientific">Daphnia pulex</name>
    <name type="common">Water flea</name>
    <dbReference type="NCBI Taxonomy" id="6669"/>
    <lineage>
        <taxon>Eukaryota</taxon>
        <taxon>Metazoa</taxon>
        <taxon>Ecdysozoa</taxon>
        <taxon>Arthropoda</taxon>
        <taxon>Crustacea</taxon>
        <taxon>Branchiopoda</taxon>
        <taxon>Diplostraca</taxon>
        <taxon>Cladocera</taxon>
        <taxon>Anomopoda</taxon>
        <taxon>Daphniidae</taxon>
        <taxon>Daphnia</taxon>
    </lineage>
</organism>
<sequence length="670" mass="75500">MKLFHDLVERGPNLNTEATEAMRDNLSPTYLHHLWRLIGRQVRIMGATVRRWQFCTTATCVQYLPLEEFVNKNSKQAVEVDALLVRDTVIFNEKPGVTFGESFWTVITDLDIRPAEAVVQTLKVRLKEYSEMAVKCRKTGNQQGASAAKKLEVKCRRQGSSSKQCRAVIDGGGSALKWLLGVATQADLAAFESVEASLQWLRDLAGALDEVLALLANGRLAPQIFQPAQMASVLKEVNRQLPLGWAVSSEELWVTYREAMVTVAKVEGRFRIFIKITIYDHAQQHTLFEISSLPRATDNGTQGKMGLGIWGAGKSCAISLFTNDANRKLTQCRQQFKKWKGSEVNYLGENLWAFSAITAHDAVFSCPIARTEDSASLDGRSEASLDPLVAPTLWTTRRHLESATRGDSYSNYLLLFEVTIESQKDMLLNIQDTIQLPKTNPHMQLSVCLKEVSFPTYLQLPLCLKEDYSTAQNTLPVPIPKTIRLAALDDLVEQLKNLYEQDSYVKKRVAEEEKICQRCLDVAVDIYTTGIHETFFRIAAQCNGSMLYRKMLKHVLTLVEQHKTGYPRLFTSVTSHGDSKIQFAELVKLELINEEGEKVRRQMRVITTGGELRKAKFMFDKEDINANSKKPGGIYSSCHVNMERSLPTDFNCSSFLSEELKGLIDQIQHK</sequence>
<gene>
    <name evidence="1" type="ORF">DAPPUDRAFT_328712</name>
</gene>
<dbReference type="PANTHER" id="PTHR22922">
    <property type="entry name" value="GPI-ANCHORED PROTEIN P137"/>
    <property type="match status" value="1"/>
</dbReference>
<dbReference type="GO" id="GO:0003723">
    <property type="term" value="F:RNA binding"/>
    <property type="evidence" value="ECO:0000318"/>
    <property type="project" value="GO_Central"/>
</dbReference>
<evidence type="ECO:0000313" key="2">
    <source>
        <dbReference type="Proteomes" id="UP000000305"/>
    </source>
</evidence>
<dbReference type="Proteomes" id="UP000000305">
    <property type="component" value="Unassembled WGS sequence"/>
</dbReference>